<accession>A0AA39L441</accession>
<protein>
    <submittedName>
        <fullName evidence="1">Uncharacterized protein</fullName>
    </submittedName>
</protein>
<organism evidence="1 2">
    <name type="scientific">Sarocladium strictum</name>
    <name type="common">Black bundle disease fungus</name>
    <name type="synonym">Acremonium strictum</name>
    <dbReference type="NCBI Taxonomy" id="5046"/>
    <lineage>
        <taxon>Eukaryota</taxon>
        <taxon>Fungi</taxon>
        <taxon>Dikarya</taxon>
        <taxon>Ascomycota</taxon>
        <taxon>Pezizomycotina</taxon>
        <taxon>Sordariomycetes</taxon>
        <taxon>Hypocreomycetidae</taxon>
        <taxon>Hypocreales</taxon>
        <taxon>Sarocladiaceae</taxon>
        <taxon>Sarocladium</taxon>
    </lineage>
</organism>
<proteinExistence type="predicted"/>
<dbReference type="AlphaFoldDB" id="A0AA39L441"/>
<name>A0AA39L441_SARSR</name>
<dbReference type="EMBL" id="JAPDFR010000009">
    <property type="protein sequence ID" value="KAK0383791.1"/>
    <property type="molecule type" value="Genomic_DNA"/>
</dbReference>
<dbReference type="Proteomes" id="UP001175261">
    <property type="component" value="Unassembled WGS sequence"/>
</dbReference>
<gene>
    <name evidence="1" type="ORF">NLU13_9702</name>
</gene>
<comment type="caution">
    <text evidence="1">The sequence shown here is derived from an EMBL/GenBank/DDBJ whole genome shotgun (WGS) entry which is preliminary data.</text>
</comment>
<evidence type="ECO:0000313" key="1">
    <source>
        <dbReference type="EMBL" id="KAK0383791.1"/>
    </source>
</evidence>
<keyword evidence="2" id="KW-1185">Reference proteome</keyword>
<evidence type="ECO:0000313" key="2">
    <source>
        <dbReference type="Proteomes" id="UP001175261"/>
    </source>
</evidence>
<sequence length="123" mass="13686">MLTKVCLQFPSAYVEVPSSGVKLTALFLSLSLHRANLLLGKAGRRGLFPTATMSVCQFVVAEPSDTHKRFSWPIRFQVQNPSGLEVDAAFPALFTRGFPGSVFEQIMHPRQQIMLCHRGSDHQ</sequence>
<reference evidence="1" key="1">
    <citation type="submission" date="2022-10" db="EMBL/GenBank/DDBJ databases">
        <title>Determination and structural analysis of whole genome sequence of Sarocladium strictum F4-1.</title>
        <authorList>
            <person name="Hu L."/>
            <person name="Jiang Y."/>
        </authorList>
    </citation>
    <scope>NUCLEOTIDE SEQUENCE</scope>
    <source>
        <strain evidence="1">F4-1</strain>
    </source>
</reference>